<dbReference type="Proteomes" id="UP001185755">
    <property type="component" value="Unassembled WGS sequence"/>
</dbReference>
<accession>A0ABU4BCL0</accession>
<reference evidence="3 4" key="1">
    <citation type="submission" date="2023-10" db="EMBL/GenBank/DDBJ databases">
        <title>Development of a sustainable strategy for remediation of hydrocarbon-contaminated territories based on the waste exchange concept.</title>
        <authorList>
            <person name="Krivoruchko A."/>
        </authorList>
    </citation>
    <scope>NUCLEOTIDE SEQUENCE [LARGE SCALE GENOMIC DNA]</scope>
    <source>
        <strain evidence="3 4">IEGM 1323</strain>
    </source>
</reference>
<protein>
    <submittedName>
        <fullName evidence="3">Site-specific integrase</fullName>
    </submittedName>
</protein>
<evidence type="ECO:0000313" key="3">
    <source>
        <dbReference type="EMBL" id="MDV6261951.1"/>
    </source>
</evidence>
<sequence>MNVTPTELPIAQRANPRLQYRFKRHEDLADSAPIGGAKDLLDLEEILDTVPVFLYPNGSREHGAKRACRLILEWLLPFPGAGWQERWVRSGADVGSSDWLDTFHDNADPRTVVTRSQELRRGLILLLVARVVFPSYESMSAMQWTGLYSKLRIAHHPEMFTALEARVSVLAANSKQCSTAMLVACKIVLHTGRDLHELTPEDLLGYRAWNMVSDRPTSASVQLVWAGLDGIADLRGIKSFAAAIRRGPRPTGELVDRYNLVSTTVRNVLVRYLDERRPSLDYGGFASLTGVLAGNFWADIELHNPGLDTIDLPPDVAAGWKQRLSVITDKDGTTRPRAGRLAVMMTVRGFYRDIAEWAAEDPTWVQWSVPNPIRKSDVEGYGKERAKTTAVVHQRIRERLPHLPSLVDAAHNRRDRSAALLAATASVAVGETFEHVGVQYLRSIAPSFTKSSYQHDHPPVLAEVIDTGEIIEIEIEEHDAFWAWAVIETFRHTGIRVEELLELTHLAVVSYTLPSTGEIVPMLQIVPSKTGEERLLLVSPELASVLATIIARLRAANGGAVPLTARYDGHERITDPPLPHLFQHRMGWLWTVPTRNLIQKWLNQTLTATGIVDNAGKPLRYTAHDFRRMFATESVGSGLPIHIVAKLLGHKHISTTQIYTAVFDEELVRSFRTFLDARRAQRPEDEYRAPTDEEWKDFQQHFEHRKLELGTCGRPYNTPCKHEHACIRCPSQQVDPTARTRLTAIIANLRDRILEARNNGWTGEAEGLQTSLTAAAAKLAGLDRTTSSGRSTLLGMPIRQRLNAIKTPTSTTTPQRP</sequence>
<dbReference type="PANTHER" id="PTHR30349">
    <property type="entry name" value="PHAGE INTEGRASE-RELATED"/>
    <property type="match status" value="1"/>
</dbReference>
<dbReference type="Pfam" id="PF00589">
    <property type="entry name" value="Phage_integrase"/>
    <property type="match status" value="1"/>
</dbReference>
<evidence type="ECO:0000256" key="1">
    <source>
        <dbReference type="ARBA" id="ARBA00023172"/>
    </source>
</evidence>
<dbReference type="SUPFAM" id="SSF56349">
    <property type="entry name" value="DNA breaking-rejoining enzymes"/>
    <property type="match status" value="1"/>
</dbReference>
<dbReference type="Gene3D" id="1.10.443.10">
    <property type="entry name" value="Intergrase catalytic core"/>
    <property type="match status" value="1"/>
</dbReference>
<keyword evidence="1" id="KW-0233">DNA recombination</keyword>
<evidence type="ECO:0000259" key="2">
    <source>
        <dbReference type="PROSITE" id="PS51898"/>
    </source>
</evidence>
<evidence type="ECO:0000313" key="4">
    <source>
        <dbReference type="Proteomes" id="UP001185755"/>
    </source>
</evidence>
<dbReference type="PANTHER" id="PTHR30349:SF64">
    <property type="entry name" value="PROPHAGE INTEGRASE INTD-RELATED"/>
    <property type="match status" value="1"/>
</dbReference>
<gene>
    <name evidence="3" type="ORF">R3P96_11405</name>
</gene>
<dbReference type="EMBL" id="JAWLJX010000003">
    <property type="protein sequence ID" value="MDV6261951.1"/>
    <property type="molecule type" value="Genomic_DNA"/>
</dbReference>
<dbReference type="CDD" id="cd00397">
    <property type="entry name" value="DNA_BRE_C"/>
    <property type="match status" value="1"/>
</dbReference>
<comment type="caution">
    <text evidence="3">The sequence shown here is derived from an EMBL/GenBank/DDBJ whole genome shotgun (WGS) entry which is preliminary data.</text>
</comment>
<keyword evidence="4" id="KW-1185">Reference proteome</keyword>
<dbReference type="PROSITE" id="PS51898">
    <property type="entry name" value="TYR_RECOMBINASE"/>
    <property type="match status" value="1"/>
</dbReference>
<proteinExistence type="predicted"/>
<organism evidence="3 4">
    <name type="scientific">Rhodococcoides yunnanense</name>
    <dbReference type="NCBI Taxonomy" id="278209"/>
    <lineage>
        <taxon>Bacteria</taxon>
        <taxon>Bacillati</taxon>
        <taxon>Actinomycetota</taxon>
        <taxon>Actinomycetes</taxon>
        <taxon>Mycobacteriales</taxon>
        <taxon>Nocardiaceae</taxon>
        <taxon>Rhodococcoides</taxon>
    </lineage>
</organism>
<dbReference type="InterPro" id="IPR011010">
    <property type="entry name" value="DNA_brk_join_enz"/>
</dbReference>
<dbReference type="InterPro" id="IPR050090">
    <property type="entry name" value="Tyrosine_recombinase_XerCD"/>
</dbReference>
<dbReference type="InterPro" id="IPR002104">
    <property type="entry name" value="Integrase_catalytic"/>
</dbReference>
<feature type="domain" description="Tyr recombinase" evidence="2">
    <location>
        <begin position="456"/>
        <end position="672"/>
    </location>
</feature>
<dbReference type="RefSeq" id="WP_317564460.1">
    <property type="nucleotide sequence ID" value="NZ_JAWLJX010000003.1"/>
</dbReference>
<name>A0ABU4BCL0_9NOCA</name>
<dbReference type="InterPro" id="IPR013762">
    <property type="entry name" value="Integrase-like_cat_sf"/>
</dbReference>